<reference evidence="3 4" key="1">
    <citation type="submission" date="2024-03" db="EMBL/GenBank/DDBJ databases">
        <title>Aureococcus anophagefferens CCMP1851 and Kratosvirus quantuckense: Draft genome of a second virus-susceptible host strain in the model system.</title>
        <authorList>
            <person name="Chase E."/>
            <person name="Truchon A.R."/>
            <person name="Schepens W."/>
            <person name="Wilhelm S.W."/>
        </authorList>
    </citation>
    <scope>NUCLEOTIDE SEQUENCE [LARGE SCALE GENOMIC DNA]</scope>
    <source>
        <strain evidence="3 4">CCMP1851</strain>
    </source>
</reference>
<dbReference type="PANTHER" id="PTHR48051">
    <property type="match status" value="1"/>
</dbReference>
<dbReference type="PANTHER" id="PTHR48051:SF54">
    <property type="entry name" value="LEUCINE-RICH REPEAT-CONTAINING PROTEIN"/>
    <property type="match status" value="1"/>
</dbReference>
<name>A0ABR1FTT9_AURAN</name>
<evidence type="ECO:0000256" key="2">
    <source>
        <dbReference type="ARBA" id="ARBA00022737"/>
    </source>
</evidence>
<keyword evidence="4" id="KW-1185">Reference proteome</keyword>
<dbReference type="InterPro" id="IPR050216">
    <property type="entry name" value="LRR_domain-containing"/>
</dbReference>
<evidence type="ECO:0000313" key="4">
    <source>
        <dbReference type="Proteomes" id="UP001363151"/>
    </source>
</evidence>
<organism evidence="3 4">
    <name type="scientific">Aureococcus anophagefferens</name>
    <name type="common">Harmful bloom alga</name>
    <dbReference type="NCBI Taxonomy" id="44056"/>
    <lineage>
        <taxon>Eukaryota</taxon>
        <taxon>Sar</taxon>
        <taxon>Stramenopiles</taxon>
        <taxon>Ochrophyta</taxon>
        <taxon>Pelagophyceae</taxon>
        <taxon>Pelagomonadales</taxon>
        <taxon>Pelagomonadaceae</taxon>
        <taxon>Aureococcus</taxon>
    </lineage>
</organism>
<dbReference type="SUPFAM" id="SSF52058">
    <property type="entry name" value="L domain-like"/>
    <property type="match status" value="1"/>
</dbReference>
<evidence type="ECO:0000313" key="3">
    <source>
        <dbReference type="EMBL" id="KAK7238433.1"/>
    </source>
</evidence>
<dbReference type="InterPro" id="IPR003591">
    <property type="entry name" value="Leu-rich_rpt_typical-subtyp"/>
</dbReference>
<evidence type="ECO:0000256" key="1">
    <source>
        <dbReference type="ARBA" id="ARBA00022614"/>
    </source>
</evidence>
<dbReference type="Gene3D" id="3.80.10.10">
    <property type="entry name" value="Ribonuclease Inhibitor"/>
    <property type="match status" value="2"/>
</dbReference>
<keyword evidence="2" id="KW-0677">Repeat</keyword>
<dbReference type="Proteomes" id="UP001363151">
    <property type="component" value="Unassembled WGS sequence"/>
</dbReference>
<gene>
    <name evidence="3" type="ORF">SO694_00023444</name>
</gene>
<keyword evidence="1" id="KW-0433">Leucine-rich repeat</keyword>
<dbReference type="PROSITE" id="PS51450">
    <property type="entry name" value="LRR"/>
    <property type="match status" value="1"/>
</dbReference>
<comment type="caution">
    <text evidence="3">The sequence shown here is derived from an EMBL/GenBank/DDBJ whole genome shotgun (WGS) entry which is preliminary data.</text>
</comment>
<protein>
    <submittedName>
        <fullName evidence="3">Uncharacterized protein</fullName>
    </submittedName>
</protein>
<dbReference type="InterPro" id="IPR001611">
    <property type="entry name" value="Leu-rich_rpt"/>
</dbReference>
<dbReference type="EMBL" id="JBBJCI010000230">
    <property type="protein sequence ID" value="KAK7238433.1"/>
    <property type="molecule type" value="Genomic_DNA"/>
</dbReference>
<dbReference type="SMART" id="SM00369">
    <property type="entry name" value="LRR_TYP"/>
    <property type="match status" value="7"/>
</dbReference>
<proteinExistence type="predicted"/>
<dbReference type="InterPro" id="IPR032675">
    <property type="entry name" value="LRR_dom_sf"/>
</dbReference>
<sequence>MQPPMPPPPPEQDTSSDEEEAVEVLDLRHRGLAALPELPLSLLALRCGDNAMAALPQGIAQLEDLRALDVSRNRLRSLPAVLPRKLEILAAAENALAELPEALPAGLRSLGLAHNDLACLALPPLAHLESLAVGGNRLAALPPAIGRLKTLTSLLAYDNDLDELPPEIGDLPRLSVLKVGGNRLTHFPEALERCAALRELHAYGNRLVAAAPADRLSHLKRLWLGANRLAAFDGAGLGGLEVLDLERNERLRALSLPPRAAELRLYGLVALAAAPVAPPTCATLVLGGCGFVEPPRLPARLVSLRLESNGLAALPKGLVAPLERLHASANRLTALPDELCDVATLKVLDVAANHIVELPADLGRLARLERLFVDRNALRALPRKLSKTLVELRCYGNPKLRETRWPAIRTIYADRRAGQRRRPAGTFLDGVHDPALPYANLLVARGHARCVVAFGAMGLEWAGTLARARVAADVCLLYDDAQTSYGRAPAALRAFLAKLRTTYAAVSFLGSSRGAYGALRYADLATADVVALSPLRADIRWRDDDDALESFPTDTVAARVRVHVGARNRRDVAVAERIRAAHLPGAEIVAVAASAGHGPDLYAPPSSRLDALVGAELFS</sequence>
<dbReference type="SMART" id="SM00364">
    <property type="entry name" value="LRR_BAC"/>
    <property type="match status" value="9"/>
</dbReference>
<accession>A0ABR1FTT9</accession>